<dbReference type="GeneID" id="70177595"/>
<dbReference type="RefSeq" id="XP_046013027.1">
    <property type="nucleotide sequence ID" value="XM_046148049.1"/>
</dbReference>
<feature type="region of interest" description="Disordered" evidence="1">
    <location>
        <begin position="1"/>
        <end position="49"/>
    </location>
</feature>
<comment type="caution">
    <text evidence="2">The sequence shown here is derived from an EMBL/GenBank/DDBJ whole genome shotgun (WGS) entry which is preliminary data.</text>
</comment>
<sequence>MPSASNHPSLPGGAGTALTMPSPARHGQRRTEATQGLRPRRPTWAGDSFDLECRHDRPGGVNRNTVLAAGGPPRPSTLVSVSRHGPWCLPGTSCCRPLPLISPRSFPLFSVCFLPSPSLLQTTDRSFHPFFVRCSVFFFFHSLVRLRHCLLASNFWYC</sequence>
<proteinExistence type="predicted"/>
<name>A0A9P8Y7G7_9PEZI</name>
<protein>
    <submittedName>
        <fullName evidence="2">Uncharacterized protein</fullName>
    </submittedName>
</protein>
<dbReference type="Proteomes" id="UP000756346">
    <property type="component" value="Unassembled WGS sequence"/>
</dbReference>
<evidence type="ECO:0000313" key="3">
    <source>
        <dbReference type="Proteomes" id="UP000756346"/>
    </source>
</evidence>
<evidence type="ECO:0000256" key="1">
    <source>
        <dbReference type="SAM" id="MobiDB-lite"/>
    </source>
</evidence>
<keyword evidence="3" id="KW-1185">Reference proteome</keyword>
<organism evidence="2 3">
    <name type="scientific">Microdochium trichocladiopsis</name>
    <dbReference type="NCBI Taxonomy" id="1682393"/>
    <lineage>
        <taxon>Eukaryota</taxon>
        <taxon>Fungi</taxon>
        <taxon>Dikarya</taxon>
        <taxon>Ascomycota</taxon>
        <taxon>Pezizomycotina</taxon>
        <taxon>Sordariomycetes</taxon>
        <taxon>Xylariomycetidae</taxon>
        <taxon>Xylariales</taxon>
        <taxon>Microdochiaceae</taxon>
        <taxon>Microdochium</taxon>
    </lineage>
</organism>
<dbReference type="EMBL" id="JAGTJQ010000005">
    <property type="protein sequence ID" value="KAH7031347.1"/>
    <property type="molecule type" value="Genomic_DNA"/>
</dbReference>
<evidence type="ECO:0000313" key="2">
    <source>
        <dbReference type="EMBL" id="KAH7031347.1"/>
    </source>
</evidence>
<dbReference type="AlphaFoldDB" id="A0A9P8Y7G7"/>
<gene>
    <name evidence="2" type="ORF">B0I36DRAFT_121851</name>
</gene>
<accession>A0A9P8Y7G7</accession>
<reference evidence="2" key="1">
    <citation type="journal article" date="2021" name="Nat. Commun.">
        <title>Genetic determinants of endophytism in the Arabidopsis root mycobiome.</title>
        <authorList>
            <person name="Mesny F."/>
            <person name="Miyauchi S."/>
            <person name="Thiergart T."/>
            <person name="Pickel B."/>
            <person name="Atanasova L."/>
            <person name="Karlsson M."/>
            <person name="Huettel B."/>
            <person name="Barry K.W."/>
            <person name="Haridas S."/>
            <person name="Chen C."/>
            <person name="Bauer D."/>
            <person name="Andreopoulos W."/>
            <person name="Pangilinan J."/>
            <person name="LaButti K."/>
            <person name="Riley R."/>
            <person name="Lipzen A."/>
            <person name="Clum A."/>
            <person name="Drula E."/>
            <person name="Henrissat B."/>
            <person name="Kohler A."/>
            <person name="Grigoriev I.V."/>
            <person name="Martin F.M."/>
            <person name="Hacquard S."/>
        </authorList>
    </citation>
    <scope>NUCLEOTIDE SEQUENCE</scope>
    <source>
        <strain evidence="2">MPI-CAGE-CH-0230</strain>
    </source>
</reference>